<protein>
    <submittedName>
        <fullName evidence="1">Uncharacterized protein</fullName>
    </submittedName>
</protein>
<dbReference type="RefSeq" id="WP_025411715.1">
    <property type="nucleotide sequence ID" value="NZ_CP007128.1"/>
</dbReference>
<name>W0RIU6_9BACT</name>
<dbReference type="AlphaFoldDB" id="W0RIU6"/>
<dbReference type="HOGENOM" id="CLU_1347299_0_0_0"/>
<evidence type="ECO:0000313" key="1">
    <source>
        <dbReference type="EMBL" id="AHG90245.1"/>
    </source>
</evidence>
<dbReference type="STRING" id="861299.J421_2708"/>
<dbReference type="KEGG" id="gba:J421_2708"/>
<organism evidence="1 2">
    <name type="scientific">Gemmatirosa kalamazoonensis</name>
    <dbReference type="NCBI Taxonomy" id="861299"/>
    <lineage>
        <taxon>Bacteria</taxon>
        <taxon>Pseudomonadati</taxon>
        <taxon>Gemmatimonadota</taxon>
        <taxon>Gemmatimonadia</taxon>
        <taxon>Gemmatimonadales</taxon>
        <taxon>Gemmatimonadaceae</taxon>
        <taxon>Gemmatirosa</taxon>
    </lineage>
</organism>
<keyword evidence="2" id="KW-1185">Reference proteome</keyword>
<accession>W0RIU6</accession>
<dbReference type="EMBL" id="CP007128">
    <property type="protein sequence ID" value="AHG90245.1"/>
    <property type="molecule type" value="Genomic_DNA"/>
</dbReference>
<evidence type="ECO:0000313" key="2">
    <source>
        <dbReference type="Proteomes" id="UP000019151"/>
    </source>
</evidence>
<dbReference type="InParanoid" id="W0RIU6"/>
<reference evidence="1 2" key="1">
    <citation type="journal article" date="2014" name="Genome Announc.">
        <title>Genome Sequence and Methylome of Soil Bacterium Gemmatirosa kalamazoonensis KBS708T, a Member of the Rarely Cultivated Gemmatimonadetes Phylum.</title>
        <authorList>
            <person name="Debruyn J.M."/>
            <person name="Radosevich M."/>
            <person name="Wommack K.E."/>
            <person name="Polson S.W."/>
            <person name="Hauser L.J."/>
            <person name="Fawaz M.N."/>
            <person name="Korlach J."/>
            <person name="Tsai Y.C."/>
        </authorList>
    </citation>
    <scope>NUCLEOTIDE SEQUENCE [LARGE SCALE GENOMIC DNA]</scope>
    <source>
        <strain evidence="1 2">KBS708</strain>
    </source>
</reference>
<dbReference type="Proteomes" id="UP000019151">
    <property type="component" value="Chromosome"/>
</dbReference>
<gene>
    <name evidence="1" type="ORF">J421_2708</name>
</gene>
<sequence length="203" mass="21493">MRVGDRLQVLDTITLVKRPTRLAREGEDSVLLMGFVCNQDTARAAAPISLRVGQAPDTSTIPVGNAQPMAVTLTADSTGTLRVAVPDYFVRWEIVSPTSIPTTQYRGVTRPAISIIADLGTDRPTNNDTTSSSGTATAYLRVVPSGLPPSGAFADSIVSVRVRATARTRPDSVVRSPVEFVVRLRRVTSLPTSGALTGTGCGR</sequence>
<proteinExistence type="predicted"/>